<evidence type="ECO:0000313" key="2">
    <source>
        <dbReference type="EMBL" id="GGA55087.1"/>
    </source>
</evidence>
<feature type="signal peptide" evidence="1">
    <location>
        <begin position="1"/>
        <end position="21"/>
    </location>
</feature>
<accession>A0A916RGC9</accession>
<keyword evidence="3" id="KW-1185">Reference proteome</keyword>
<dbReference type="AlphaFoldDB" id="A0A916RGC9"/>
<organism evidence="2 3">
    <name type="scientific">Nitratireductor aestuarii</name>
    <dbReference type="NCBI Taxonomy" id="1735103"/>
    <lineage>
        <taxon>Bacteria</taxon>
        <taxon>Pseudomonadati</taxon>
        <taxon>Pseudomonadota</taxon>
        <taxon>Alphaproteobacteria</taxon>
        <taxon>Hyphomicrobiales</taxon>
        <taxon>Phyllobacteriaceae</taxon>
        <taxon>Nitratireductor</taxon>
    </lineage>
</organism>
<proteinExistence type="predicted"/>
<keyword evidence="1" id="KW-0732">Signal</keyword>
<feature type="chain" id="PRO_5037286872" evidence="1">
    <location>
        <begin position="22"/>
        <end position="110"/>
    </location>
</feature>
<evidence type="ECO:0000256" key="1">
    <source>
        <dbReference type="SAM" id="SignalP"/>
    </source>
</evidence>
<dbReference type="RefSeq" id="WP_188719421.1">
    <property type="nucleotide sequence ID" value="NZ_BMIF01000001.1"/>
</dbReference>
<dbReference type="EMBL" id="BMIF01000001">
    <property type="protein sequence ID" value="GGA55087.1"/>
    <property type="molecule type" value="Genomic_DNA"/>
</dbReference>
<gene>
    <name evidence="2" type="ORF">GCM10011385_05790</name>
</gene>
<reference evidence="2" key="1">
    <citation type="journal article" date="2014" name="Int. J. Syst. Evol. Microbiol.">
        <title>Complete genome sequence of Corynebacterium casei LMG S-19264T (=DSM 44701T), isolated from a smear-ripened cheese.</title>
        <authorList>
            <consortium name="US DOE Joint Genome Institute (JGI-PGF)"/>
            <person name="Walter F."/>
            <person name="Albersmeier A."/>
            <person name="Kalinowski J."/>
            <person name="Ruckert C."/>
        </authorList>
    </citation>
    <scope>NUCLEOTIDE SEQUENCE</scope>
    <source>
        <strain evidence="2">CGMCC 1.15320</strain>
    </source>
</reference>
<reference evidence="2" key="2">
    <citation type="submission" date="2020-09" db="EMBL/GenBank/DDBJ databases">
        <authorList>
            <person name="Sun Q."/>
            <person name="Zhou Y."/>
        </authorList>
    </citation>
    <scope>NUCLEOTIDE SEQUENCE</scope>
    <source>
        <strain evidence="2">CGMCC 1.15320</strain>
    </source>
</reference>
<evidence type="ECO:0000313" key="3">
    <source>
        <dbReference type="Proteomes" id="UP000636264"/>
    </source>
</evidence>
<sequence length="110" mass="12303">MRKFKVGALAMAALVTGISMAEAQQVRRPDVRSMTCDQAKMLVEQEGGIVLTTGPHTYDRYVADQMYCPTGLDIKDAWVDTGDGQSCRIGYTCVAESRFERFDSMRILRD</sequence>
<dbReference type="Proteomes" id="UP000636264">
    <property type="component" value="Unassembled WGS sequence"/>
</dbReference>
<name>A0A916RGC9_9HYPH</name>
<protein>
    <submittedName>
        <fullName evidence="2">Uncharacterized protein</fullName>
    </submittedName>
</protein>
<comment type="caution">
    <text evidence="2">The sequence shown here is derived from an EMBL/GenBank/DDBJ whole genome shotgun (WGS) entry which is preliminary data.</text>
</comment>